<evidence type="ECO:0000313" key="1">
    <source>
        <dbReference type="EMBL" id="PKC12034.1"/>
    </source>
</evidence>
<proteinExistence type="predicted"/>
<protein>
    <submittedName>
        <fullName evidence="1">Uncharacterized protein</fullName>
    </submittedName>
</protein>
<evidence type="ECO:0000313" key="2">
    <source>
        <dbReference type="Proteomes" id="UP000232722"/>
    </source>
</evidence>
<name>A0A2N0PYW8_9GLOM</name>
<comment type="caution">
    <text evidence="1">The sequence shown here is derived from an EMBL/GenBank/DDBJ whole genome shotgun (WGS) entry which is preliminary data.</text>
</comment>
<dbReference type="EMBL" id="LLXJ01000272">
    <property type="protein sequence ID" value="PKC12034.1"/>
    <property type="molecule type" value="Genomic_DNA"/>
</dbReference>
<organism evidence="1 2">
    <name type="scientific">Rhizophagus irregularis</name>
    <dbReference type="NCBI Taxonomy" id="588596"/>
    <lineage>
        <taxon>Eukaryota</taxon>
        <taxon>Fungi</taxon>
        <taxon>Fungi incertae sedis</taxon>
        <taxon>Mucoromycota</taxon>
        <taxon>Glomeromycotina</taxon>
        <taxon>Glomeromycetes</taxon>
        <taxon>Glomerales</taxon>
        <taxon>Glomeraceae</taxon>
        <taxon>Rhizophagus</taxon>
    </lineage>
</organism>
<sequence>MFQVTKKQDETRWYMNKDEILIDLTETKSVASHKSVSNIAINEVKDKLVIEKSKERIVTPLELHEYEKVNADCAERKVKPLISADGLQSEVSSSSDDEVYIKEVKKRIKKKQGTRSDEDYEESEDGGNLVSIKVEQEIKKPVVEIPASRLARKTLKGRSRIKKV</sequence>
<reference evidence="1 2" key="2">
    <citation type="submission" date="2017-09" db="EMBL/GenBank/DDBJ databases">
        <title>Extensive intraspecific genome diversity in a model arbuscular mycorrhizal fungus.</title>
        <authorList>
            <person name="Chen E.C."/>
            <person name="Morin E."/>
            <person name="Beaudet D."/>
            <person name="Noel J."/>
            <person name="Ndikumana S."/>
            <person name="Charron P."/>
            <person name="St-Onge C."/>
            <person name="Giorgi J."/>
            <person name="Grigoriev I.V."/>
            <person name="Roux C."/>
            <person name="Martin F.M."/>
            <person name="Corradi N."/>
        </authorList>
    </citation>
    <scope>NUCLEOTIDE SEQUENCE [LARGE SCALE GENOMIC DNA]</scope>
    <source>
        <strain evidence="1 2">A5</strain>
    </source>
</reference>
<reference evidence="1 2" key="1">
    <citation type="submission" date="2016-04" db="EMBL/GenBank/DDBJ databases">
        <title>Genome analyses suggest a sexual origin of heterokaryosis in a supposedly ancient asexual fungus.</title>
        <authorList>
            <person name="Ropars J."/>
            <person name="Sedzielewska K."/>
            <person name="Noel J."/>
            <person name="Charron P."/>
            <person name="Farinelli L."/>
            <person name="Marton T."/>
            <person name="Kruger M."/>
            <person name="Pelin A."/>
            <person name="Brachmann A."/>
            <person name="Corradi N."/>
        </authorList>
    </citation>
    <scope>NUCLEOTIDE SEQUENCE [LARGE SCALE GENOMIC DNA]</scope>
    <source>
        <strain evidence="1 2">A5</strain>
    </source>
</reference>
<dbReference type="AlphaFoldDB" id="A0A2N0PYW8"/>
<accession>A0A2N0PYW8</accession>
<gene>
    <name evidence="1" type="ORF">RhiirA5_373392</name>
</gene>
<dbReference type="Proteomes" id="UP000232722">
    <property type="component" value="Unassembled WGS sequence"/>
</dbReference>